<dbReference type="Proteomes" id="UP000248961">
    <property type="component" value="Unassembled WGS sequence"/>
</dbReference>
<dbReference type="STRING" id="1450537.A0A395I5L6"/>
<proteinExistence type="predicted"/>
<feature type="region of interest" description="Disordered" evidence="1">
    <location>
        <begin position="521"/>
        <end position="586"/>
    </location>
</feature>
<feature type="compositionally biased region" description="Basic residues" evidence="1">
    <location>
        <begin position="209"/>
        <end position="218"/>
    </location>
</feature>
<keyword evidence="3" id="KW-1185">Reference proteome</keyword>
<feature type="compositionally biased region" description="Basic and acidic residues" evidence="1">
    <location>
        <begin position="538"/>
        <end position="550"/>
    </location>
</feature>
<dbReference type="GeneID" id="37197775"/>
<dbReference type="VEuPathDB" id="FungiDB:BO97DRAFT_385602"/>
<gene>
    <name evidence="2" type="ORF">BO97DRAFT_385602</name>
</gene>
<dbReference type="RefSeq" id="XP_025554431.1">
    <property type="nucleotide sequence ID" value="XM_025693486.1"/>
</dbReference>
<accession>A0A395I5L6</accession>
<sequence length="586" mass="63834">MAPREYPLTAAYAKFVNASLIAHIGKGGKQADLPAGIKNATQDLTPNQKNIIITALADEVDRILKEESAVLDMGPKYQGTSDDAKKFLQDVLELAEKANMPDAHAALEKVKSFSFIALKKEDMGKTPPVASSEQAAPGVTSPEEAAPGVTSPEEAAPGVNLPEEAAPGVASPEEAAPGVNLPEEAAPGVASPEEGAPGVAPPGQQTRSGIRRYQKGRRLQAGESIEEIEEENIPWAQSDPHDWPWATHRLKSGVAIMAEKTTERMDSRSNKISYYLIELPVQTEKNGVPVTLYQHKLVRYSDYPDAIDAWKQNAAKEGKERCVFAATDKEDPETKIITRKRDGKSYKFLQLEFVASLTPLVKDRNAQSTLPADTECIIAAEEYETPVFLSTSQFKRLVGDKKGKLLISRVCARDGQVIPAKTEARRITYLNPACPDNTEELELLDSSRASAALPEGQQGQQGIDEDALFGRVQAYVDRRFTDFSKELSAAVASSIAKEMDKMTRALGSMIESQIQAQMYEVRGSSENRETSPSATAGRRHDIAISDKLRDALQGSSGSPRERERTLPPYSSPSPPRSHLVRSSIEV</sequence>
<name>A0A395I5L6_ASPHC</name>
<evidence type="ECO:0000313" key="3">
    <source>
        <dbReference type="Proteomes" id="UP000248961"/>
    </source>
</evidence>
<feature type="compositionally biased region" description="Low complexity" evidence="1">
    <location>
        <begin position="192"/>
        <end position="203"/>
    </location>
</feature>
<dbReference type="EMBL" id="KZ824272">
    <property type="protein sequence ID" value="RAL15277.1"/>
    <property type="molecule type" value="Genomic_DNA"/>
</dbReference>
<evidence type="ECO:0000313" key="2">
    <source>
        <dbReference type="EMBL" id="RAL15277.1"/>
    </source>
</evidence>
<feature type="region of interest" description="Disordered" evidence="1">
    <location>
        <begin position="124"/>
        <end position="225"/>
    </location>
</feature>
<dbReference type="OrthoDB" id="4450351at2759"/>
<protein>
    <submittedName>
        <fullName evidence="2">Uncharacterized protein</fullName>
    </submittedName>
</protein>
<dbReference type="AlphaFoldDB" id="A0A395I5L6"/>
<reference evidence="2 3" key="1">
    <citation type="submission" date="2018-02" db="EMBL/GenBank/DDBJ databases">
        <title>The genomes of Aspergillus section Nigri reveals drivers in fungal speciation.</title>
        <authorList>
            <consortium name="DOE Joint Genome Institute"/>
            <person name="Vesth T.C."/>
            <person name="Nybo J."/>
            <person name="Theobald S."/>
            <person name="Brandl J."/>
            <person name="Frisvad J.C."/>
            <person name="Nielsen K.F."/>
            <person name="Lyhne E.K."/>
            <person name="Kogle M.E."/>
            <person name="Kuo A."/>
            <person name="Riley R."/>
            <person name="Clum A."/>
            <person name="Nolan M."/>
            <person name="Lipzen A."/>
            <person name="Salamov A."/>
            <person name="Henrissat B."/>
            <person name="Wiebenga A."/>
            <person name="De vries R.P."/>
            <person name="Grigoriev I.V."/>
            <person name="Mortensen U.H."/>
            <person name="Andersen M.R."/>
            <person name="Baker S.E."/>
        </authorList>
    </citation>
    <scope>NUCLEOTIDE SEQUENCE [LARGE SCALE GENOMIC DNA]</scope>
    <source>
        <strain evidence="2 3">CBS 101889</strain>
    </source>
</reference>
<evidence type="ECO:0000256" key="1">
    <source>
        <dbReference type="SAM" id="MobiDB-lite"/>
    </source>
</evidence>
<organism evidence="2 3">
    <name type="scientific">Aspergillus homomorphus (strain CBS 101889)</name>
    <dbReference type="NCBI Taxonomy" id="1450537"/>
    <lineage>
        <taxon>Eukaryota</taxon>
        <taxon>Fungi</taxon>
        <taxon>Dikarya</taxon>
        <taxon>Ascomycota</taxon>
        <taxon>Pezizomycotina</taxon>
        <taxon>Eurotiomycetes</taxon>
        <taxon>Eurotiomycetidae</taxon>
        <taxon>Eurotiales</taxon>
        <taxon>Aspergillaceae</taxon>
        <taxon>Aspergillus</taxon>
        <taxon>Aspergillus subgen. Circumdati</taxon>
    </lineage>
</organism>